<evidence type="ECO:0000313" key="1">
    <source>
        <dbReference type="EMBL" id="DAF97361.1"/>
    </source>
</evidence>
<dbReference type="GO" id="GO:0006508">
    <property type="term" value="P:proteolysis"/>
    <property type="evidence" value="ECO:0007669"/>
    <property type="project" value="UniProtKB-KW"/>
</dbReference>
<dbReference type="GO" id="GO:0008233">
    <property type="term" value="F:peptidase activity"/>
    <property type="evidence" value="ECO:0007669"/>
    <property type="project" value="UniProtKB-KW"/>
</dbReference>
<name>A0A8S5US78_9CAUD</name>
<dbReference type="EMBL" id="BK016132">
    <property type="protein sequence ID" value="DAF97361.1"/>
    <property type="molecule type" value="Genomic_DNA"/>
</dbReference>
<organism evidence="1">
    <name type="scientific">Myoviridae sp. ctGgs6</name>
    <dbReference type="NCBI Taxonomy" id="2825072"/>
    <lineage>
        <taxon>Viruses</taxon>
        <taxon>Duplodnaviria</taxon>
        <taxon>Heunggongvirae</taxon>
        <taxon>Uroviricota</taxon>
        <taxon>Caudoviricetes</taxon>
    </lineage>
</organism>
<accession>A0A8S5US78</accession>
<proteinExistence type="predicted"/>
<keyword evidence="1" id="KW-0645">Protease</keyword>
<protein>
    <submittedName>
        <fullName evidence="1">Prohead serine protease</fullName>
    </submittedName>
</protein>
<reference evidence="1" key="1">
    <citation type="journal article" date="2021" name="Proc. Natl. Acad. Sci. U.S.A.">
        <title>A Catalog of Tens of Thousands of Viruses from Human Metagenomes Reveals Hidden Associations with Chronic Diseases.</title>
        <authorList>
            <person name="Tisza M.J."/>
            <person name="Buck C.B."/>
        </authorList>
    </citation>
    <scope>NUCLEOTIDE SEQUENCE</scope>
    <source>
        <strain evidence="1">CtGgs6</strain>
    </source>
</reference>
<sequence>MDKRYGDTTSGHDGEEIYWDSPGTTYKSASLAGQDISEADLKRINEYTLEPVTAEQVFAFKAVLCDNAIDRDFERFSLKALQDLQKRFLGKTVIQDHNWKSGNQVARIYATELQQSDKVLDCGEPYTQLVARCYMIRTPGNADLIAEIKGGIKREGSVGVSVASATCSICGTDNRKSYCAHYPGRAYDTAAGKRTCTYTFDGASDAYEFSLVAVPAQRAAGVIKNYLPRHLAREQLGTALLLQAKLYETEIAAMRCINEEETNE</sequence>
<keyword evidence="1" id="KW-0378">Hydrolase</keyword>